<dbReference type="EMBL" id="LHXJ01000004">
    <property type="protein sequence ID" value="KXA91627.1"/>
    <property type="molecule type" value="Genomic_DNA"/>
</dbReference>
<accession>A0A133UBQ3</accession>
<proteinExistence type="predicted"/>
<dbReference type="Proteomes" id="UP000070163">
    <property type="component" value="Unassembled WGS sequence"/>
</dbReference>
<dbReference type="PATRIC" id="fig|1698259.3.peg.817"/>
<dbReference type="InterPro" id="IPR014729">
    <property type="entry name" value="Rossmann-like_a/b/a_fold"/>
</dbReference>
<keyword evidence="1" id="KW-0808">Transferase</keyword>
<dbReference type="NCBIfam" id="TIGR00125">
    <property type="entry name" value="cyt_tran_rel"/>
    <property type="match status" value="1"/>
</dbReference>
<evidence type="ECO:0000259" key="5">
    <source>
        <dbReference type="Pfam" id="PF01467"/>
    </source>
</evidence>
<name>A0A133UBQ3_9EURY</name>
<sequence length="159" mass="17778">MKYKKIAVGGTFDCLHDGHKSILSKAFELGNQVLIGVTKTKIRNEKKSAAIQSLKTRVEELKSFLQARDLLDRAELVFISDPIGPADKDEELMGIVVTGKTRSKAEKINELRVENGLNKLDIIEIPLVLADDEKPISSKRIRKGKIDIHGNLMSEKKEK</sequence>
<dbReference type="AlphaFoldDB" id="A0A133UBQ3"/>
<keyword evidence="7" id="KW-1185">Reference proteome</keyword>
<evidence type="ECO:0000256" key="1">
    <source>
        <dbReference type="ARBA" id="ARBA00022679"/>
    </source>
</evidence>
<dbReference type="NCBIfam" id="NF001985">
    <property type="entry name" value="PRK00777.1"/>
    <property type="match status" value="1"/>
</dbReference>
<evidence type="ECO:0000256" key="3">
    <source>
        <dbReference type="ARBA" id="ARBA00022741"/>
    </source>
</evidence>
<dbReference type="PANTHER" id="PTHR43793:SF1">
    <property type="entry name" value="FAD SYNTHASE"/>
    <property type="match status" value="1"/>
</dbReference>
<dbReference type="Gene3D" id="3.40.50.620">
    <property type="entry name" value="HUPs"/>
    <property type="match status" value="1"/>
</dbReference>
<dbReference type="GO" id="GO:0005524">
    <property type="term" value="F:ATP binding"/>
    <property type="evidence" value="ECO:0007669"/>
    <property type="project" value="UniProtKB-KW"/>
</dbReference>
<dbReference type="InterPro" id="IPR004821">
    <property type="entry name" value="Cyt_trans-like"/>
</dbReference>
<evidence type="ECO:0000313" key="6">
    <source>
        <dbReference type="EMBL" id="KXA91627.1"/>
    </source>
</evidence>
<comment type="caution">
    <text evidence="6">The sequence shown here is derived from an EMBL/GenBank/DDBJ whole genome shotgun (WGS) entry which is preliminary data.</text>
</comment>
<dbReference type="InterPro" id="IPR050385">
    <property type="entry name" value="Archaeal_FAD_synthase"/>
</dbReference>
<dbReference type="PANTHER" id="PTHR43793">
    <property type="entry name" value="FAD SYNTHASE"/>
    <property type="match status" value="1"/>
</dbReference>
<dbReference type="SUPFAM" id="SSF52374">
    <property type="entry name" value="Nucleotidylyl transferase"/>
    <property type="match status" value="1"/>
</dbReference>
<feature type="domain" description="Cytidyltransferase-like" evidence="5">
    <location>
        <begin position="8"/>
        <end position="143"/>
    </location>
</feature>
<dbReference type="GO" id="GO:0016779">
    <property type="term" value="F:nucleotidyltransferase activity"/>
    <property type="evidence" value="ECO:0007669"/>
    <property type="project" value="UniProtKB-KW"/>
</dbReference>
<keyword evidence="2" id="KW-0548">Nucleotidyltransferase</keyword>
<evidence type="ECO:0000313" key="7">
    <source>
        <dbReference type="Proteomes" id="UP000070163"/>
    </source>
</evidence>
<keyword evidence="3" id="KW-0547">Nucleotide-binding</keyword>
<gene>
    <name evidence="6" type="ORF">AKJ57_00645</name>
</gene>
<evidence type="ECO:0000256" key="2">
    <source>
        <dbReference type="ARBA" id="ARBA00022695"/>
    </source>
</evidence>
<protein>
    <recommendedName>
        <fullName evidence="5">Cytidyltransferase-like domain-containing protein</fullName>
    </recommendedName>
</protein>
<dbReference type="Pfam" id="PF01467">
    <property type="entry name" value="CTP_transf_like"/>
    <property type="match status" value="1"/>
</dbReference>
<keyword evidence="4" id="KW-0067">ATP-binding</keyword>
<reference evidence="6 7" key="1">
    <citation type="journal article" date="2016" name="Sci. Rep.">
        <title>Metabolic traits of an uncultured archaeal lineage -MSBL1- from brine pools of the Red Sea.</title>
        <authorList>
            <person name="Mwirichia R."/>
            <person name="Alam I."/>
            <person name="Rashid M."/>
            <person name="Vinu M."/>
            <person name="Ba-Alawi W."/>
            <person name="Anthony Kamau A."/>
            <person name="Kamanda Ngugi D."/>
            <person name="Goker M."/>
            <person name="Klenk H.P."/>
            <person name="Bajic V."/>
            <person name="Stingl U."/>
        </authorList>
    </citation>
    <scope>NUCLEOTIDE SEQUENCE [LARGE SCALE GENOMIC DNA]</scope>
    <source>
        <strain evidence="6">SCGC-AAA259A05</strain>
    </source>
</reference>
<evidence type="ECO:0000256" key="4">
    <source>
        <dbReference type="ARBA" id="ARBA00022840"/>
    </source>
</evidence>
<organism evidence="6 7">
    <name type="scientific">candidate division MSBL1 archaeon SCGC-AAA259A05</name>
    <dbReference type="NCBI Taxonomy" id="1698259"/>
    <lineage>
        <taxon>Archaea</taxon>
        <taxon>Methanobacteriati</taxon>
        <taxon>Methanobacteriota</taxon>
        <taxon>candidate division MSBL1</taxon>
    </lineage>
</organism>